<accession>A0A5D3C2J8</accession>
<proteinExistence type="predicted"/>
<dbReference type="AlphaFoldDB" id="A0A5D3C2J8"/>
<dbReference type="InterPro" id="IPR043502">
    <property type="entry name" value="DNA/RNA_pol_sf"/>
</dbReference>
<organism evidence="2 3">
    <name type="scientific">Cucumis melo var. makuwa</name>
    <name type="common">Oriental melon</name>
    <dbReference type="NCBI Taxonomy" id="1194695"/>
    <lineage>
        <taxon>Eukaryota</taxon>
        <taxon>Viridiplantae</taxon>
        <taxon>Streptophyta</taxon>
        <taxon>Embryophyta</taxon>
        <taxon>Tracheophyta</taxon>
        <taxon>Spermatophyta</taxon>
        <taxon>Magnoliopsida</taxon>
        <taxon>eudicotyledons</taxon>
        <taxon>Gunneridae</taxon>
        <taxon>Pentapetalae</taxon>
        <taxon>rosids</taxon>
        <taxon>fabids</taxon>
        <taxon>Cucurbitales</taxon>
        <taxon>Cucurbitaceae</taxon>
        <taxon>Benincaseae</taxon>
        <taxon>Cucumis</taxon>
    </lineage>
</organism>
<evidence type="ECO:0000313" key="3">
    <source>
        <dbReference type="Proteomes" id="UP000321947"/>
    </source>
</evidence>
<reference evidence="2 3" key="1">
    <citation type="submission" date="2019-08" db="EMBL/GenBank/DDBJ databases">
        <title>Draft genome sequences of two oriental melons (Cucumis melo L. var makuwa).</title>
        <authorList>
            <person name="Kwon S.-Y."/>
        </authorList>
    </citation>
    <scope>NUCLEOTIDE SEQUENCE [LARGE SCALE GENOMIC DNA]</scope>
    <source>
        <strain evidence="3">cv. Chang Bougi</strain>
        <tissue evidence="2">Leaf</tissue>
    </source>
</reference>
<feature type="domain" description="Reverse transcriptase/retrotransposon-derived protein RNase H-like" evidence="1">
    <location>
        <begin position="35"/>
        <end position="111"/>
    </location>
</feature>
<dbReference type="InterPro" id="IPR041577">
    <property type="entry name" value="RT_RNaseH_2"/>
</dbReference>
<dbReference type="EMBL" id="SSTD01013865">
    <property type="protein sequence ID" value="TYK05418.1"/>
    <property type="molecule type" value="Genomic_DNA"/>
</dbReference>
<protein>
    <submittedName>
        <fullName evidence="2">Putative mitochondrial protein</fullName>
    </submittedName>
</protein>
<dbReference type="Proteomes" id="UP000321947">
    <property type="component" value="Unassembled WGS sequence"/>
</dbReference>
<dbReference type="PANTHER" id="PTHR34072">
    <property type="entry name" value="ENZYMATIC POLYPROTEIN-RELATED"/>
    <property type="match status" value="1"/>
</dbReference>
<evidence type="ECO:0000313" key="2">
    <source>
        <dbReference type="EMBL" id="TYK05418.1"/>
    </source>
</evidence>
<dbReference type="PANTHER" id="PTHR34072:SF41">
    <property type="entry name" value="REVERSE TRANSCRIPTASE_RETROTRANSPOSON-DERIVED PROTEIN RNASE H-LIKE DOMAIN-CONTAINING PROTEIN"/>
    <property type="match status" value="1"/>
</dbReference>
<gene>
    <name evidence="2" type="ORF">E5676_scaffold83G001060</name>
</gene>
<name>A0A5D3C2J8_CUCMM</name>
<dbReference type="SUPFAM" id="SSF56672">
    <property type="entry name" value="DNA/RNA polymerases"/>
    <property type="match status" value="1"/>
</dbReference>
<comment type="caution">
    <text evidence="2">The sequence shown here is derived from an EMBL/GenBank/DDBJ whole genome shotgun (WGS) entry which is preliminary data.</text>
</comment>
<evidence type="ECO:0000259" key="1">
    <source>
        <dbReference type="Pfam" id="PF17919"/>
    </source>
</evidence>
<dbReference type="Pfam" id="PF17919">
    <property type="entry name" value="RT_RNaseH_2"/>
    <property type="match status" value="1"/>
</dbReference>
<sequence>MWVNWYGRRKDYGDMVPKRVGLLIEVLKKDTLLSWTPECQAAFDGLKQAMIKGSILEIADLTRNFEVEVDASDLALGRVLLQNDHQPITCEGRKLNIAEKRYTVPKRKCLSWFIV</sequence>